<dbReference type="InterPro" id="IPR030456">
    <property type="entry name" value="TF_fork_head_CS_2"/>
</dbReference>
<dbReference type="SMART" id="SM00339">
    <property type="entry name" value="FH"/>
    <property type="match status" value="1"/>
</dbReference>
<dbReference type="EMBL" id="JBJKFK010000538">
    <property type="protein sequence ID" value="KAL3316445.1"/>
    <property type="molecule type" value="Genomic_DNA"/>
</dbReference>
<gene>
    <name evidence="8" type="primary">FOXN3_2</name>
    <name evidence="8" type="ORF">Ciccas_004904</name>
</gene>
<evidence type="ECO:0000256" key="2">
    <source>
        <dbReference type="ARBA" id="ARBA00023125"/>
    </source>
</evidence>
<keyword evidence="4 5" id="KW-0539">Nucleus</keyword>
<feature type="DNA-binding region" description="Fork-head" evidence="5">
    <location>
        <begin position="136"/>
        <end position="297"/>
    </location>
</feature>
<dbReference type="Pfam" id="PF00250">
    <property type="entry name" value="Forkhead"/>
    <property type="match status" value="1"/>
</dbReference>
<evidence type="ECO:0000313" key="9">
    <source>
        <dbReference type="Proteomes" id="UP001626550"/>
    </source>
</evidence>
<keyword evidence="1" id="KW-0805">Transcription regulation</keyword>
<dbReference type="InterPro" id="IPR001766">
    <property type="entry name" value="Fork_head_dom"/>
</dbReference>
<dbReference type="PRINTS" id="PR00053">
    <property type="entry name" value="FORKHEAD"/>
</dbReference>
<dbReference type="InterPro" id="IPR036390">
    <property type="entry name" value="WH_DNA-bd_sf"/>
</dbReference>
<keyword evidence="2 5" id="KW-0238">DNA-binding</keyword>
<evidence type="ECO:0000313" key="8">
    <source>
        <dbReference type="EMBL" id="KAL3316445.1"/>
    </source>
</evidence>
<evidence type="ECO:0000256" key="3">
    <source>
        <dbReference type="ARBA" id="ARBA00023163"/>
    </source>
</evidence>
<dbReference type="Gene3D" id="1.10.10.10">
    <property type="entry name" value="Winged helix-like DNA-binding domain superfamily/Winged helix DNA-binding domain"/>
    <property type="match status" value="1"/>
</dbReference>
<dbReference type="PROSITE" id="PS00658">
    <property type="entry name" value="FORK_HEAD_2"/>
    <property type="match status" value="1"/>
</dbReference>
<feature type="compositionally biased region" description="Polar residues" evidence="6">
    <location>
        <begin position="512"/>
        <end position="522"/>
    </location>
</feature>
<evidence type="ECO:0000256" key="5">
    <source>
        <dbReference type="PROSITE-ProRule" id="PRU00089"/>
    </source>
</evidence>
<comment type="subcellular location">
    <subcellularLocation>
        <location evidence="5">Nucleus</location>
    </subcellularLocation>
</comment>
<dbReference type="GO" id="GO:0003677">
    <property type="term" value="F:DNA binding"/>
    <property type="evidence" value="ECO:0007669"/>
    <property type="project" value="UniProtKB-UniRule"/>
</dbReference>
<comment type="caution">
    <text evidence="8">The sequence shown here is derived from an EMBL/GenBank/DDBJ whole genome shotgun (WGS) entry which is preliminary data.</text>
</comment>
<dbReference type="AlphaFoldDB" id="A0ABD2QA81"/>
<evidence type="ECO:0000256" key="4">
    <source>
        <dbReference type="ARBA" id="ARBA00023242"/>
    </source>
</evidence>
<sequence>MEKVNGESVQNSTYTFISRVSYKSRAPTPSSSDLGSLSWLQRDNLLKIRPIDEEDYKLPPVPNPIKTEQFPRFKNPIVHKELPIKMDPCNQSLHMNNNISGFPNTASPNLLAFKKAHENVPLSSTLKMHGNEHLSKPSYSYTHLIFMAIESSPNKCMTVNQIYNWCETNFPFYKQAGAGWKNSLRHNLSINKSFKRLPRDGRKLANDFEDGVITTAAIGKRITESLFEASISPSDSQEELSSLEDELEVKISSVKSDSSAPSTHWPFRTLCVHFFRVGPGRGAFWTVEPRERQNLLDALRRNPINLNTLSALAVNANNQSSAASTLNMINSFGQSPSDFALLTAAACLKPTEIFSSVLDQSIDGTTEANSLFSFDSQQSKPDYLAAATKLLSSTDLNSPHRKPPLLQALKTATDDTSTPTVLSVASNAAKIICRAASPPAEAPSCIVGAYRENTATNICLDTAEDEEEYEKALLALQRSSEMYQFHLLNCSLNSTTNTLPMTNDTLPLSSACGNSELSSLPDQDSELGPADASNRSNEVQPSKRVVSKQRRKSRLIAPSHYFASESHP</sequence>
<dbReference type="PROSITE" id="PS50039">
    <property type="entry name" value="FORK_HEAD_3"/>
    <property type="match status" value="1"/>
</dbReference>
<reference evidence="8 9" key="1">
    <citation type="submission" date="2024-11" db="EMBL/GenBank/DDBJ databases">
        <title>Adaptive evolution of stress response genes in parasites aligns with host niche diversity.</title>
        <authorList>
            <person name="Hahn C."/>
            <person name="Resl P."/>
        </authorList>
    </citation>
    <scope>NUCLEOTIDE SEQUENCE [LARGE SCALE GENOMIC DNA]</scope>
    <source>
        <strain evidence="8">EGGRZ-B1_66</strain>
        <tissue evidence="8">Body</tissue>
    </source>
</reference>
<feature type="compositionally biased region" description="Basic residues" evidence="6">
    <location>
        <begin position="545"/>
        <end position="554"/>
    </location>
</feature>
<evidence type="ECO:0000256" key="6">
    <source>
        <dbReference type="SAM" id="MobiDB-lite"/>
    </source>
</evidence>
<dbReference type="PANTHER" id="PTHR46078:SF2">
    <property type="entry name" value="FORK-HEAD DOMAIN-CONTAINING PROTEIN"/>
    <property type="match status" value="1"/>
</dbReference>
<proteinExistence type="predicted"/>
<organism evidence="8 9">
    <name type="scientific">Cichlidogyrus casuarinus</name>
    <dbReference type="NCBI Taxonomy" id="1844966"/>
    <lineage>
        <taxon>Eukaryota</taxon>
        <taxon>Metazoa</taxon>
        <taxon>Spiralia</taxon>
        <taxon>Lophotrochozoa</taxon>
        <taxon>Platyhelminthes</taxon>
        <taxon>Monogenea</taxon>
        <taxon>Monopisthocotylea</taxon>
        <taxon>Dactylogyridea</taxon>
        <taxon>Ancyrocephalidae</taxon>
        <taxon>Cichlidogyrus</taxon>
    </lineage>
</organism>
<dbReference type="InterPro" id="IPR045912">
    <property type="entry name" value="FOXJ2/3-like"/>
</dbReference>
<name>A0ABD2QA81_9PLAT</name>
<dbReference type="PANTHER" id="PTHR46078">
    <property type="entry name" value="FORKHEAD BOX PROTEIN J2 FAMILY MEMBER"/>
    <property type="match status" value="1"/>
</dbReference>
<dbReference type="InterPro" id="IPR036388">
    <property type="entry name" value="WH-like_DNA-bd_sf"/>
</dbReference>
<keyword evidence="9" id="KW-1185">Reference proteome</keyword>
<dbReference type="CDD" id="cd00059">
    <property type="entry name" value="FH_FOX"/>
    <property type="match status" value="1"/>
</dbReference>
<protein>
    <submittedName>
        <fullName evidence="8">Forkhead box protein N3</fullName>
    </submittedName>
</protein>
<feature type="region of interest" description="Disordered" evidence="6">
    <location>
        <begin position="512"/>
        <end position="568"/>
    </location>
</feature>
<evidence type="ECO:0000259" key="7">
    <source>
        <dbReference type="PROSITE" id="PS50039"/>
    </source>
</evidence>
<accession>A0ABD2QA81</accession>
<evidence type="ECO:0000256" key="1">
    <source>
        <dbReference type="ARBA" id="ARBA00023015"/>
    </source>
</evidence>
<keyword evidence="3" id="KW-0804">Transcription</keyword>
<dbReference type="SUPFAM" id="SSF46785">
    <property type="entry name" value="Winged helix' DNA-binding domain"/>
    <property type="match status" value="1"/>
</dbReference>
<dbReference type="Proteomes" id="UP001626550">
    <property type="component" value="Unassembled WGS sequence"/>
</dbReference>
<feature type="domain" description="Fork-head" evidence="7">
    <location>
        <begin position="136"/>
        <end position="297"/>
    </location>
</feature>
<dbReference type="GO" id="GO:0005634">
    <property type="term" value="C:nucleus"/>
    <property type="evidence" value="ECO:0007669"/>
    <property type="project" value="UniProtKB-SubCell"/>
</dbReference>